<dbReference type="EMBL" id="RBIN01000008">
    <property type="protein sequence ID" value="RKQ96839.1"/>
    <property type="molecule type" value="Genomic_DNA"/>
</dbReference>
<keyword evidence="2" id="KW-1185">Reference proteome</keyword>
<reference evidence="1 2" key="1">
    <citation type="submission" date="2018-10" db="EMBL/GenBank/DDBJ databases">
        <title>Genomic Encyclopedia of Type Strains, Phase IV (KMG-IV): sequencing the most valuable type-strain genomes for metagenomic binning, comparative biology and taxonomic classification.</title>
        <authorList>
            <person name="Goeker M."/>
        </authorList>
    </citation>
    <scope>NUCLEOTIDE SEQUENCE [LARGE SCALE GENOMIC DNA]</scope>
    <source>
        <strain evidence="1 2">DSM 23229</strain>
    </source>
</reference>
<gene>
    <name evidence="1" type="ORF">C7446_2699</name>
</gene>
<sequence length="325" mass="36941">MTVETSATGDAPQRAIVVIGAGRSGTSTLTRGVQSLGVDLGGQLKRGTSKNPKGFFEDEALLSINKRLHHEFELQGTGTSLRLIDEQEWQTRHWHALHDEAVRVIRERFGNSPLWGFKSGGVMRLLPFWEQVFATLGVEVSYVIAARHPLSVARSRAKLSEVRGRQEKSDLECLIRLVPYFHLLRSHRFTVVDYDRLMSEPEQQMHRLAARLSLPVTEEVEREIGVFGREFVNPALRHHQGEDPDARARLNPLIDQVWQWLEGLASDRVSTEAPELWRDMARVQQEFLTMGPALRHIDYLERSLDSPVSKLRRFGRGRLTSRGAA</sequence>
<accession>A0A420WTR7</accession>
<protein>
    <recommendedName>
        <fullName evidence="3">Sulfotransferase family protein</fullName>
    </recommendedName>
</protein>
<evidence type="ECO:0000313" key="1">
    <source>
        <dbReference type="EMBL" id="RKQ96839.1"/>
    </source>
</evidence>
<evidence type="ECO:0008006" key="3">
    <source>
        <dbReference type="Google" id="ProtNLM"/>
    </source>
</evidence>
<comment type="caution">
    <text evidence="1">The sequence shown here is derived from an EMBL/GenBank/DDBJ whole genome shotgun (WGS) entry which is preliminary data.</text>
</comment>
<dbReference type="Gene3D" id="3.40.50.300">
    <property type="entry name" value="P-loop containing nucleotide triphosphate hydrolases"/>
    <property type="match status" value="1"/>
</dbReference>
<proteinExistence type="predicted"/>
<dbReference type="InterPro" id="IPR027417">
    <property type="entry name" value="P-loop_NTPase"/>
</dbReference>
<dbReference type="OrthoDB" id="9816424at2"/>
<evidence type="ECO:0000313" key="2">
    <source>
        <dbReference type="Proteomes" id="UP000281975"/>
    </source>
</evidence>
<name>A0A420WTR7_9GAMM</name>
<dbReference type="AlphaFoldDB" id="A0A420WTR7"/>
<dbReference type="Proteomes" id="UP000281975">
    <property type="component" value="Unassembled WGS sequence"/>
</dbReference>
<dbReference type="RefSeq" id="WP_121173617.1">
    <property type="nucleotide sequence ID" value="NZ_RBIN01000008.1"/>
</dbReference>
<dbReference type="SUPFAM" id="SSF52540">
    <property type="entry name" value="P-loop containing nucleoside triphosphate hydrolases"/>
    <property type="match status" value="1"/>
</dbReference>
<organism evidence="1 2">
    <name type="scientific">Kushneria sinocarnis</name>
    <dbReference type="NCBI Taxonomy" id="595502"/>
    <lineage>
        <taxon>Bacteria</taxon>
        <taxon>Pseudomonadati</taxon>
        <taxon>Pseudomonadota</taxon>
        <taxon>Gammaproteobacteria</taxon>
        <taxon>Oceanospirillales</taxon>
        <taxon>Halomonadaceae</taxon>
        <taxon>Kushneria</taxon>
    </lineage>
</organism>